<reference evidence="3" key="1">
    <citation type="submission" date="2020-01" db="EMBL/GenBank/DDBJ databases">
        <authorList>
            <person name="Mishra B."/>
        </authorList>
    </citation>
    <scope>NUCLEOTIDE SEQUENCE [LARGE SCALE GENOMIC DNA]</scope>
</reference>
<feature type="region of interest" description="Disordered" evidence="2">
    <location>
        <begin position="217"/>
        <end position="243"/>
    </location>
</feature>
<feature type="compositionally biased region" description="Polar residues" evidence="2">
    <location>
        <begin position="513"/>
        <end position="525"/>
    </location>
</feature>
<dbReference type="EMBL" id="CACVBM020001069">
    <property type="protein sequence ID" value="CAA7028492.1"/>
    <property type="molecule type" value="Genomic_DNA"/>
</dbReference>
<sequence>MGDLGGNQAPEINSVFVETNLQTRLVVPVVKNEFVSSFKDRFREEHHEHFTEIGEISIDAVKVERGGCLYELSNQMKLRDAFDAFSRNWFLYVDAAKVEKENPLAIVVAHQNCPAEGNQEVGNGIDSAKKTRAGKRKVKSSDGTKSGKKQSAKVDKEDLLATAVADKTTIGKREVEMLSQSANVEKEDHLATVVADKEFGIDSVLGEALETEVAVAETTRTGKRKSKTSDGKKSRKRRVVDESNEVEAVTVAAPISEVLPRKEVDDVLTVALGKENETCEEAVEDATQTDKLASQRENHLEKKSHRKSRKAKSLVKEESVSGLVKNLEPVEAVNGEGADNVIRDVLASLQEKKKNVDKMEKKSKKKHVEKIVEAQAEANSAEPEVALPFENAKDTDALVMSPKDVAGNSEHVQILEGKADMGDALCPSQKDDVTADGGDKRQDHVIDVAQSKEEEKKGLDMHHEGSINSSVSSKKPKEKKARGGSVKPKEKRSSDVTSGAPSNSILDGDESDVNSASRKQENNLSAGAGGARMSLEDVLRRSASYKKAKLSAEQSQAEDKLALG</sequence>
<feature type="coiled-coil region" evidence="1">
    <location>
        <begin position="342"/>
        <end position="369"/>
    </location>
</feature>
<feature type="region of interest" description="Disordered" evidence="2">
    <location>
        <begin position="281"/>
        <end position="312"/>
    </location>
</feature>
<feature type="region of interest" description="Disordered" evidence="2">
    <location>
        <begin position="401"/>
        <end position="564"/>
    </location>
</feature>
<dbReference type="OrthoDB" id="1028968at2759"/>
<evidence type="ECO:0000256" key="1">
    <source>
        <dbReference type="SAM" id="Coils"/>
    </source>
</evidence>
<evidence type="ECO:0000313" key="3">
    <source>
        <dbReference type="EMBL" id="CAA7028492.1"/>
    </source>
</evidence>
<dbReference type="AlphaFoldDB" id="A0A6D2IN49"/>
<keyword evidence="1" id="KW-0175">Coiled coil</keyword>
<proteinExistence type="predicted"/>
<evidence type="ECO:0000313" key="4">
    <source>
        <dbReference type="Proteomes" id="UP000467841"/>
    </source>
</evidence>
<organism evidence="3 4">
    <name type="scientific">Microthlaspi erraticum</name>
    <dbReference type="NCBI Taxonomy" id="1685480"/>
    <lineage>
        <taxon>Eukaryota</taxon>
        <taxon>Viridiplantae</taxon>
        <taxon>Streptophyta</taxon>
        <taxon>Embryophyta</taxon>
        <taxon>Tracheophyta</taxon>
        <taxon>Spermatophyta</taxon>
        <taxon>Magnoliopsida</taxon>
        <taxon>eudicotyledons</taxon>
        <taxon>Gunneridae</taxon>
        <taxon>Pentapetalae</taxon>
        <taxon>rosids</taxon>
        <taxon>malvids</taxon>
        <taxon>Brassicales</taxon>
        <taxon>Brassicaceae</taxon>
        <taxon>Coluteocarpeae</taxon>
        <taxon>Microthlaspi</taxon>
    </lineage>
</organism>
<name>A0A6D2IN49_9BRAS</name>
<feature type="compositionally biased region" description="Polar residues" evidence="2">
    <location>
        <begin position="495"/>
        <end position="505"/>
    </location>
</feature>
<accession>A0A6D2IN49</accession>
<feature type="compositionally biased region" description="Basic and acidic residues" evidence="2">
    <location>
        <begin position="429"/>
        <end position="465"/>
    </location>
</feature>
<feature type="region of interest" description="Disordered" evidence="2">
    <location>
        <begin position="117"/>
        <end position="153"/>
    </location>
</feature>
<keyword evidence="4" id="KW-1185">Reference proteome</keyword>
<comment type="caution">
    <text evidence="3">The sequence shown here is derived from an EMBL/GenBank/DDBJ whole genome shotgun (WGS) entry which is preliminary data.</text>
</comment>
<dbReference type="Proteomes" id="UP000467841">
    <property type="component" value="Unassembled WGS sequence"/>
</dbReference>
<feature type="compositionally biased region" description="Basic residues" evidence="2">
    <location>
        <begin position="302"/>
        <end position="312"/>
    </location>
</feature>
<gene>
    <name evidence="3" type="ORF">MERR_LOCUS15727</name>
</gene>
<evidence type="ECO:0000256" key="2">
    <source>
        <dbReference type="SAM" id="MobiDB-lite"/>
    </source>
</evidence>
<protein>
    <submittedName>
        <fullName evidence="3">Uncharacterized protein</fullName>
    </submittedName>
</protein>